<dbReference type="Proteomes" id="UP000789366">
    <property type="component" value="Unassembled WGS sequence"/>
</dbReference>
<dbReference type="EMBL" id="CAJVPW010028658">
    <property type="protein sequence ID" value="CAG8718926.1"/>
    <property type="molecule type" value="Genomic_DNA"/>
</dbReference>
<feature type="non-terminal residue" evidence="1">
    <location>
        <position position="1"/>
    </location>
</feature>
<reference evidence="1" key="1">
    <citation type="submission" date="2021-06" db="EMBL/GenBank/DDBJ databases">
        <authorList>
            <person name="Kallberg Y."/>
            <person name="Tangrot J."/>
            <person name="Rosling A."/>
        </authorList>
    </citation>
    <scope>NUCLEOTIDE SEQUENCE</scope>
    <source>
        <strain evidence="1">28 12/20/2015</strain>
    </source>
</reference>
<evidence type="ECO:0000313" key="1">
    <source>
        <dbReference type="EMBL" id="CAG8718926.1"/>
    </source>
</evidence>
<sequence>YTNAKGTVKINGYPVSVVFDSGCSESSMPNHIREKLGLQITDFRCSASTMSNGDKKTCHGMLMVDIEIGGKVVNFPIKVVESVKNHLLLELKNKFYTIEKLKKKQKSYTCQCNVKINNIETNVCIDSGCDGMSYMTMKKAKKLGLQIKQADENDYCMGVGGQSKIEGVSSTIIEFD</sequence>
<proteinExistence type="predicted"/>
<organism evidence="1 2">
    <name type="scientific">Cetraspora pellucida</name>
    <dbReference type="NCBI Taxonomy" id="1433469"/>
    <lineage>
        <taxon>Eukaryota</taxon>
        <taxon>Fungi</taxon>
        <taxon>Fungi incertae sedis</taxon>
        <taxon>Mucoromycota</taxon>
        <taxon>Glomeromycotina</taxon>
        <taxon>Glomeromycetes</taxon>
        <taxon>Diversisporales</taxon>
        <taxon>Gigasporaceae</taxon>
        <taxon>Cetraspora</taxon>
    </lineage>
</organism>
<evidence type="ECO:0000313" key="2">
    <source>
        <dbReference type="Proteomes" id="UP000789366"/>
    </source>
</evidence>
<accession>A0ACA9PPN9</accession>
<comment type="caution">
    <text evidence="1">The sequence shown here is derived from an EMBL/GenBank/DDBJ whole genome shotgun (WGS) entry which is preliminary data.</text>
</comment>
<protein>
    <submittedName>
        <fullName evidence="1">15488_t:CDS:1</fullName>
    </submittedName>
</protein>
<gene>
    <name evidence="1" type="ORF">SPELUC_LOCUS12300</name>
</gene>
<name>A0ACA9PPN9_9GLOM</name>
<feature type="non-terminal residue" evidence="1">
    <location>
        <position position="176"/>
    </location>
</feature>
<keyword evidence="2" id="KW-1185">Reference proteome</keyword>